<evidence type="ECO:0000313" key="2">
    <source>
        <dbReference type="RefSeq" id="XP_018921224.2"/>
    </source>
</evidence>
<proteinExistence type="predicted"/>
<reference evidence="2" key="1">
    <citation type="submission" date="2025-08" db="UniProtKB">
        <authorList>
            <consortium name="RefSeq"/>
        </authorList>
    </citation>
    <scope>IDENTIFICATION</scope>
    <source>
        <tissue evidence="2">Muscle</tissue>
    </source>
</reference>
<name>A0A9Q9UXU2_CYPCA</name>
<keyword evidence="1" id="KW-1133">Transmembrane helix</keyword>
<dbReference type="GO" id="GO:0006821">
    <property type="term" value="P:chloride transport"/>
    <property type="evidence" value="ECO:0007669"/>
    <property type="project" value="InterPro"/>
</dbReference>
<dbReference type="OrthoDB" id="9944479at2759"/>
<dbReference type="Pfam" id="PF15462">
    <property type="entry name" value="Barttin"/>
    <property type="match status" value="1"/>
</dbReference>
<dbReference type="RefSeq" id="XP_018921224.2">
    <property type="nucleotide sequence ID" value="XM_019065679.2"/>
</dbReference>
<accession>A0A9Q9UXU2</accession>
<dbReference type="PANTHER" id="PTHR28399:SF1">
    <property type="entry name" value="BARTTIN"/>
    <property type="match status" value="1"/>
</dbReference>
<dbReference type="GO" id="GO:0016323">
    <property type="term" value="C:basolateral plasma membrane"/>
    <property type="evidence" value="ECO:0007669"/>
    <property type="project" value="TreeGrafter"/>
</dbReference>
<keyword evidence="1" id="KW-0812">Transmembrane</keyword>
<organism evidence="2">
    <name type="scientific">Cyprinus carpio</name>
    <name type="common">Common carp</name>
    <dbReference type="NCBI Taxonomy" id="7962"/>
    <lineage>
        <taxon>Eukaryota</taxon>
        <taxon>Metazoa</taxon>
        <taxon>Chordata</taxon>
        <taxon>Craniata</taxon>
        <taxon>Vertebrata</taxon>
        <taxon>Euteleostomi</taxon>
        <taxon>Actinopterygii</taxon>
        <taxon>Neopterygii</taxon>
        <taxon>Teleostei</taxon>
        <taxon>Ostariophysi</taxon>
        <taxon>Cypriniformes</taxon>
        <taxon>Cyprinidae</taxon>
        <taxon>Cyprininae</taxon>
        <taxon>Cyprinus</taxon>
    </lineage>
</organism>
<gene>
    <name evidence="2" type="primary">LOC109048010</name>
</gene>
<keyword evidence="1" id="KW-0472">Membrane</keyword>
<sequence length="222" mass="24593">MIRILVLYWPCVLSLTPALHLYEDTFIKLHTLAGTFLCELNKPAGLFAMAENKPYRYGLIVLGMAFVAMGLFMISVEKPQVFATFCAAGVIMVVTGSVWSVCQCYPRVTVIVPDKEELCGAEKQDLSAGSSDEKSPTKPIRAPLAGFCDDEVEISADPKHHTENKRGERVIVLHTCRSSPSVLACSGSPLMDRRTPRPDPSREMYYGKVEDSCFYTSELESE</sequence>
<dbReference type="AlphaFoldDB" id="A0A9Q9UXU2"/>
<evidence type="ECO:0000256" key="1">
    <source>
        <dbReference type="SAM" id="Phobius"/>
    </source>
</evidence>
<dbReference type="PANTHER" id="PTHR28399">
    <property type="entry name" value="BARTTIN"/>
    <property type="match status" value="1"/>
</dbReference>
<feature type="transmembrane region" description="Helical" evidence="1">
    <location>
        <begin position="55"/>
        <end position="74"/>
    </location>
</feature>
<dbReference type="GO" id="GO:0017081">
    <property type="term" value="F:chloride channel regulator activity"/>
    <property type="evidence" value="ECO:0007669"/>
    <property type="project" value="TreeGrafter"/>
</dbReference>
<dbReference type="KEGG" id="ccar:109048010"/>
<feature type="transmembrane region" description="Helical" evidence="1">
    <location>
        <begin position="81"/>
        <end position="101"/>
    </location>
</feature>
<dbReference type="Proteomes" id="UP001155660">
    <property type="component" value="Chromosome B20"/>
</dbReference>
<dbReference type="GeneID" id="109048010"/>
<dbReference type="InterPro" id="IPR029181">
    <property type="entry name" value="Barttin"/>
</dbReference>
<protein>
    <submittedName>
        <fullName evidence="2">Uncharacterized protein LOC109048010</fullName>
    </submittedName>
</protein>